<dbReference type="PANTHER" id="PTHR48111">
    <property type="entry name" value="REGULATOR OF RPOS"/>
    <property type="match status" value="1"/>
</dbReference>
<keyword evidence="11" id="KW-1185">Reference proteome</keyword>
<organism evidence="10 11">
    <name type="scientific">Poseidonocella pacifica</name>
    <dbReference type="NCBI Taxonomy" id="871651"/>
    <lineage>
        <taxon>Bacteria</taxon>
        <taxon>Pseudomonadati</taxon>
        <taxon>Pseudomonadota</taxon>
        <taxon>Alphaproteobacteria</taxon>
        <taxon>Rhodobacterales</taxon>
        <taxon>Roseobacteraceae</taxon>
        <taxon>Poseidonocella</taxon>
    </lineage>
</organism>
<dbReference type="GO" id="GO:0032993">
    <property type="term" value="C:protein-DNA complex"/>
    <property type="evidence" value="ECO:0007669"/>
    <property type="project" value="TreeGrafter"/>
</dbReference>
<sequence length="226" mass="24985">MAEKRILIVDDDPEITSALARGLTLHGYEPETSNRVDTALETLRTGGLAAAIVDVMIGNDSGLDLVRQIRDEGGTTPILMLSALTEVEDRARGLEAGADDYVVKPFSFDELIARVKVQEQRARVSRPRARLDPAHWSLTSGTRSVALTQREFSLLRTLAEHPGEALSRYTLFERLWAGEGASSENVVDVYVGYLRRKLDPATDFGFEIKTIRNRGFQLDGTPPDIC</sequence>
<dbReference type="GO" id="GO:0005829">
    <property type="term" value="C:cytosol"/>
    <property type="evidence" value="ECO:0007669"/>
    <property type="project" value="TreeGrafter"/>
</dbReference>
<dbReference type="InterPro" id="IPR001789">
    <property type="entry name" value="Sig_transdc_resp-reg_receiver"/>
</dbReference>
<dbReference type="InterPro" id="IPR016032">
    <property type="entry name" value="Sig_transdc_resp-reg_C-effctor"/>
</dbReference>
<dbReference type="Gene3D" id="1.10.10.10">
    <property type="entry name" value="Winged helix-like DNA-binding domain superfamily/Winged helix DNA-binding domain"/>
    <property type="match status" value="1"/>
</dbReference>
<dbReference type="AlphaFoldDB" id="A0A1I0YIY9"/>
<dbReference type="InterPro" id="IPR036388">
    <property type="entry name" value="WH-like_DNA-bd_sf"/>
</dbReference>
<evidence type="ECO:0000313" key="11">
    <source>
        <dbReference type="Proteomes" id="UP000198796"/>
    </source>
</evidence>
<dbReference type="Gene3D" id="3.40.50.2300">
    <property type="match status" value="1"/>
</dbReference>
<dbReference type="Pfam" id="PF00072">
    <property type="entry name" value="Response_reg"/>
    <property type="match status" value="1"/>
</dbReference>
<dbReference type="SMART" id="SM00862">
    <property type="entry name" value="Trans_reg_C"/>
    <property type="match status" value="1"/>
</dbReference>
<protein>
    <submittedName>
        <fullName evidence="10">DNA-binding response regulator, OmpR family, contains REC and winged-helix (WHTH) domain</fullName>
    </submittedName>
</protein>
<evidence type="ECO:0000259" key="8">
    <source>
        <dbReference type="PROSITE" id="PS50110"/>
    </source>
</evidence>
<dbReference type="CDD" id="cd17574">
    <property type="entry name" value="REC_OmpR"/>
    <property type="match status" value="1"/>
</dbReference>
<keyword evidence="1 6" id="KW-0597">Phosphoprotein</keyword>
<evidence type="ECO:0000313" key="10">
    <source>
        <dbReference type="EMBL" id="SFB12103.1"/>
    </source>
</evidence>
<keyword evidence="2" id="KW-0902">Two-component regulatory system</keyword>
<dbReference type="InterPro" id="IPR039420">
    <property type="entry name" value="WalR-like"/>
</dbReference>
<feature type="modified residue" description="4-aspartylphosphate" evidence="6">
    <location>
        <position position="54"/>
    </location>
</feature>
<evidence type="ECO:0000256" key="6">
    <source>
        <dbReference type="PROSITE-ProRule" id="PRU00169"/>
    </source>
</evidence>
<gene>
    <name evidence="10" type="ORF">SAMN05421688_3044</name>
</gene>
<dbReference type="SMART" id="SM00448">
    <property type="entry name" value="REC"/>
    <property type="match status" value="1"/>
</dbReference>
<evidence type="ECO:0000256" key="1">
    <source>
        <dbReference type="ARBA" id="ARBA00022553"/>
    </source>
</evidence>
<evidence type="ECO:0000259" key="9">
    <source>
        <dbReference type="PROSITE" id="PS51755"/>
    </source>
</evidence>
<dbReference type="PROSITE" id="PS51755">
    <property type="entry name" value="OMPR_PHOB"/>
    <property type="match status" value="1"/>
</dbReference>
<dbReference type="InterPro" id="IPR011006">
    <property type="entry name" value="CheY-like_superfamily"/>
</dbReference>
<feature type="domain" description="OmpR/PhoB-type" evidence="9">
    <location>
        <begin position="119"/>
        <end position="220"/>
    </location>
</feature>
<keyword evidence="5" id="KW-0804">Transcription</keyword>
<dbReference type="PANTHER" id="PTHR48111:SF22">
    <property type="entry name" value="REGULATOR OF RPOS"/>
    <property type="match status" value="1"/>
</dbReference>
<evidence type="ECO:0000256" key="2">
    <source>
        <dbReference type="ARBA" id="ARBA00023012"/>
    </source>
</evidence>
<dbReference type="GO" id="GO:0000156">
    <property type="term" value="F:phosphorelay response regulator activity"/>
    <property type="evidence" value="ECO:0007669"/>
    <property type="project" value="TreeGrafter"/>
</dbReference>
<dbReference type="PROSITE" id="PS50110">
    <property type="entry name" value="RESPONSE_REGULATORY"/>
    <property type="match status" value="1"/>
</dbReference>
<dbReference type="OrthoDB" id="9802426at2"/>
<dbReference type="InterPro" id="IPR001867">
    <property type="entry name" value="OmpR/PhoB-type_DNA-bd"/>
</dbReference>
<dbReference type="SUPFAM" id="SSF52172">
    <property type="entry name" value="CheY-like"/>
    <property type="match status" value="1"/>
</dbReference>
<dbReference type="Proteomes" id="UP000198796">
    <property type="component" value="Unassembled WGS sequence"/>
</dbReference>
<feature type="domain" description="Response regulatory" evidence="8">
    <location>
        <begin position="5"/>
        <end position="119"/>
    </location>
</feature>
<evidence type="ECO:0000256" key="3">
    <source>
        <dbReference type="ARBA" id="ARBA00023015"/>
    </source>
</evidence>
<feature type="DNA-binding region" description="OmpR/PhoB-type" evidence="7">
    <location>
        <begin position="119"/>
        <end position="220"/>
    </location>
</feature>
<dbReference type="CDD" id="cd00383">
    <property type="entry name" value="trans_reg_C"/>
    <property type="match status" value="1"/>
</dbReference>
<dbReference type="STRING" id="871651.SAMN05421688_3044"/>
<dbReference type="GO" id="GO:0006355">
    <property type="term" value="P:regulation of DNA-templated transcription"/>
    <property type="evidence" value="ECO:0007669"/>
    <property type="project" value="InterPro"/>
</dbReference>
<evidence type="ECO:0000256" key="7">
    <source>
        <dbReference type="PROSITE-ProRule" id="PRU01091"/>
    </source>
</evidence>
<dbReference type="RefSeq" id="WP_092066409.1">
    <property type="nucleotide sequence ID" value="NZ_FOJU01000005.1"/>
</dbReference>
<keyword evidence="3" id="KW-0805">Transcription regulation</keyword>
<dbReference type="SUPFAM" id="SSF46894">
    <property type="entry name" value="C-terminal effector domain of the bipartite response regulators"/>
    <property type="match status" value="1"/>
</dbReference>
<keyword evidence="4 7" id="KW-0238">DNA-binding</keyword>
<proteinExistence type="predicted"/>
<dbReference type="GO" id="GO:0000976">
    <property type="term" value="F:transcription cis-regulatory region binding"/>
    <property type="evidence" value="ECO:0007669"/>
    <property type="project" value="TreeGrafter"/>
</dbReference>
<reference evidence="10 11" key="1">
    <citation type="submission" date="2016-10" db="EMBL/GenBank/DDBJ databases">
        <authorList>
            <person name="de Groot N.N."/>
        </authorList>
    </citation>
    <scope>NUCLEOTIDE SEQUENCE [LARGE SCALE GENOMIC DNA]</scope>
    <source>
        <strain evidence="10 11">DSM 29316</strain>
    </source>
</reference>
<evidence type="ECO:0000256" key="5">
    <source>
        <dbReference type="ARBA" id="ARBA00023163"/>
    </source>
</evidence>
<dbReference type="EMBL" id="FOJU01000005">
    <property type="protein sequence ID" value="SFB12103.1"/>
    <property type="molecule type" value="Genomic_DNA"/>
</dbReference>
<name>A0A1I0YIY9_9RHOB</name>
<accession>A0A1I0YIY9</accession>
<evidence type="ECO:0000256" key="4">
    <source>
        <dbReference type="ARBA" id="ARBA00023125"/>
    </source>
</evidence>
<dbReference type="Gene3D" id="6.10.250.690">
    <property type="match status" value="1"/>
</dbReference>
<dbReference type="Pfam" id="PF00486">
    <property type="entry name" value="Trans_reg_C"/>
    <property type="match status" value="1"/>
</dbReference>